<dbReference type="AlphaFoldDB" id="A0A428QWW7"/>
<evidence type="ECO:0000259" key="1">
    <source>
        <dbReference type="Pfam" id="PF26528"/>
    </source>
</evidence>
<feature type="domain" description="SnoaL-like" evidence="1">
    <location>
        <begin position="4"/>
        <end position="184"/>
    </location>
</feature>
<dbReference type="Pfam" id="PF26528">
    <property type="entry name" value="SnoaL_6"/>
    <property type="match status" value="1"/>
</dbReference>
<accession>A0A428QWW7</accession>
<sequence length="194" mass="22223">MALSETSPLFKHLCEIYHQYRQTKDNRDKGLFYSADCRQICRQDPSYAAQDRTTIVRYLDESGEMVERILREAGWDFKGTEATTSKASYYTVRPLTGDEANEFGDERHVIPAGFSSVEELQARAKAENWTGLRVNMWTDDGGERGLLVKVKYWWRLENVENGGDSAWKQVLHDILYLGPRNGTEESDGGSRVQD</sequence>
<dbReference type="Proteomes" id="UP000288168">
    <property type="component" value="Unassembled WGS sequence"/>
</dbReference>
<organism evidence="2 3">
    <name type="scientific">Fusarium duplospermum</name>
    <dbReference type="NCBI Taxonomy" id="1325734"/>
    <lineage>
        <taxon>Eukaryota</taxon>
        <taxon>Fungi</taxon>
        <taxon>Dikarya</taxon>
        <taxon>Ascomycota</taxon>
        <taxon>Pezizomycotina</taxon>
        <taxon>Sordariomycetes</taxon>
        <taxon>Hypocreomycetidae</taxon>
        <taxon>Hypocreales</taxon>
        <taxon>Nectriaceae</taxon>
        <taxon>Fusarium</taxon>
        <taxon>Fusarium solani species complex</taxon>
    </lineage>
</organism>
<reference evidence="2 3" key="1">
    <citation type="submission" date="2017-06" db="EMBL/GenBank/DDBJ databases">
        <title>Comparative genomic analysis of Ambrosia Fusariam Clade fungi.</title>
        <authorList>
            <person name="Stajich J.E."/>
            <person name="Carrillo J."/>
            <person name="Kijimoto T."/>
            <person name="Eskalen A."/>
            <person name="O'Donnell K."/>
            <person name="Kasson M."/>
        </authorList>
    </citation>
    <scope>NUCLEOTIDE SEQUENCE [LARGE SCALE GENOMIC DNA]</scope>
    <source>
        <strain evidence="2 3">NRRL62584</strain>
    </source>
</reference>
<keyword evidence="3" id="KW-1185">Reference proteome</keyword>
<dbReference type="OrthoDB" id="5396546at2759"/>
<gene>
    <name evidence="2" type="ORF">CEP54_002131</name>
</gene>
<protein>
    <recommendedName>
        <fullName evidence="1">SnoaL-like domain-containing protein</fullName>
    </recommendedName>
</protein>
<comment type="caution">
    <text evidence="2">The sequence shown here is derived from an EMBL/GenBank/DDBJ whole genome shotgun (WGS) entry which is preliminary data.</text>
</comment>
<dbReference type="InterPro" id="IPR058931">
    <property type="entry name" value="SnoaL_6"/>
</dbReference>
<evidence type="ECO:0000313" key="2">
    <source>
        <dbReference type="EMBL" id="RSL69651.1"/>
    </source>
</evidence>
<proteinExistence type="predicted"/>
<dbReference type="EMBL" id="NKCI01000012">
    <property type="protein sequence ID" value="RSL69651.1"/>
    <property type="molecule type" value="Genomic_DNA"/>
</dbReference>
<name>A0A428QWW7_9HYPO</name>
<evidence type="ECO:0000313" key="3">
    <source>
        <dbReference type="Proteomes" id="UP000288168"/>
    </source>
</evidence>